<keyword evidence="1" id="KW-0805">Transcription regulation</keyword>
<reference evidence="7 8" key="1">
    <citation type="submission" date="2019-05" db="EMBL/GenBank/DDBJ databases">
        <title>Nesterenkonia sp. GY074 isolated from the Southern Atlantic Ocean.</title>
        <authorList>
            <person name="Zhang G."/>
        </authorList>
    </citation>
    <scope>NUCLEOTIDE SEQUENCE [LARGE SCALE GENOMIC DNA]</scope>
    <source>
        <strain evidence="7 8">GY074</strain>
    </source>
</reference>
<keyword evidence="2 4" id="KW-0238">DNA-binding</keyword>
<evidence type="ECO:0000256" key="5">
    <source>
        <dbReference type="SAM" id="MobiDB-lite"/>
    </source>
</evidence>
<name>A0A5R9BMR9_9MICC</name>
<feature type="compositionally biased region" description="Low complexity" evidence="5">
    <location>
        <begin position="1"/>
        <end position="12"/>
    </location>
</feature>
<feature type="domain" description="HTH tetR-type" evidence="6">
    <location>
        <begin position="32"/>
        <end position="92"/>
    </location>
</feature>
<dbReference type="InterPro" id="IPR009057">
    <property type="entry name" value="Homeodomain-like_sf"/>
</dbReference>
<dbReference type="InterPro" id="IPR001647">
    <property type="entry name" value="HTH_TetR"/>
</dbReference>
<dbReference type="AlphaFoldDB" id="A0A5R9BMR9"/>
<dbReference type="OrthoDB" id="956698at2"/>
<dbReference type="GO" id="GO:0000976">
    <property type="term" value="F:transcription cis-regulatory region binding"/>
    <property type="evidence" value="ECO:0007669"/>
    <property type="project" value="TreeGrafter"/>
</dbReference>
<evidence type="ECO:0000256" key="3">
    <source>
        <dbReference type="ARBA" id="ARBA00023163"/>
    </source>
</evidence>
<accession>A0A5R9BMR9</accession>
<feature type="DNA-binding region" description="H-T-H motif" evidence="4">
    <location>
        <begin position="55"/>
        <end position="74"/>
    </location>
</feature>
<comment type="caution">
    <text evidence="7">The sequence shown here is derived from an EMBL/GenBank/DDBJ whole genome shotgun (WGS) entry which is preliminary data.</text>
</comment>
<dbReference type="Proteomes" id="UP000310458">
    <property type="component" value="Unassembled WGS sequence"/>
</dbReference>
<evidence type="ECO:0000313" key="8">
    <source>
        <dbReference type="Proteomes" id="UP000310458"/>
    </source>
</evidence>
<dbReference type="PRINTS" id="PR00455">
    <property type="entry name" value="HTHTETR"/>
</dbReference>
<evidence type="ECO:0000256" key="2">
    <source>
        <dbReference type="ARBA" id="ARBA00023125"/>
    </source>
</evidence>
<dbReference type="SUPFAM" id="SSF46689">
    <property type="entry name" value="Homeodomain-like"/>
    <property type="match status" value="1"/>
</dbReference>
<protein>
    <submittedName>
        <fullName evidence="7">TetR family transcriptional regulator</fullName>
    </submittedName>
</protein>
<gene>
    <name evidence="7" type="ORF">FEF26_00140</name>
</gene>
<keyword evidence="8" id="KW-1185">Reference proteome</keyword>
<proteinExistence type="predicted"/>
<dbReference type="EMBL" id="VAVZ01000001">
    <property type="protein sequence ID" value="TLQ01433.1"/>
    <property type="molecule type" value="Genomic_DNA"/>
</dbReference>
<dbReference type="PANTHER" id="PTHR30055">
    <property type="entry name" value="HTH-TYPE TRANSCRIPTIONAL REGULATOR RUTR"/>
    <property type="match status" value="1"/>
</dbReference>
<sequence>MRMTTTTPPTSSVDARQVPPPPPQPLRERKRAATMRRIQNTAMSLFAEHGFDAVTIEQVSEAAEASPSTVYRYFGTKEGLVLHDEFDNQVFAGLAHFIKEGLSPWDAVYAALNLIREDHFVEEAEATLARTELFFANRSIQSAAFLLVDDTVEELGRMIAETGSWSQAQGRVIASSIIWPLISILKNWYHDSDRPFSEHVAEAMSTLAAMRPSSPQGQET</sequence>
<dbReference type="GO" id="GO:0003700">
    <property type="term" value="F:DNA-binding transcription factor activity"/>
    <property type="evidence" value="ECO:0007669"/>
    <property type="project" value="TreeGrafter"/>
</dbReference>
<evidence type="ECO:0000256" key="1">
    <source>
        <dbReference type="ARBA" id="ARBA00023015"/>
    </source>
</evidence>
<dbReference type="InterPro" id="IPR050109">
    <property type="entry name" value="HTH-type_TetR-like_transc_reg"/>
</dbReference>
<keyword evidence="3" id="KW-0804">Transcription</keyword>
<dbReference type="Pfam" id="PF00440">
    <property type="entry name" value="TetR_N"/>
    <property type="match status" value="1"/>
</dbReference>
<feature type="region of interest" description="Disordered" evidence="5">
    <location>
        <begin position="1"/>
        <end position="31"/>
    </location>
</feature>
<dbReference type="Gene3D" id="1.10.357.10">
    <property type="entry name" value="Tetracycline Repressor, domain 2"/>
    <property type="match status" value="1"/>
</dbReference>
<evidence type="ECO:0000259" key="6">
    <source>
        <dbReference type="PROSITE" id="PS50977"/>
    </source>
</evidence>
<evidence type="ECO:0000256" key="4">
    <source>
        <dbReference type="PROSITE-ProRule" id="PRU00335"/>
    </source>
</evidence>
<dbReference type="PANTHER" id="PTHR30055:SF234">
    <property type="entry name" value="HTH-TYPE TRANSCRIPTIONAL REGULATOR BETI"/>
    <property type="match status" value="1"/>
</dbReference>
<dbReference type="PROSITE" id="PS50977">
    <property type="entry name" value="HTH_TETR_2"/>
    <property type="match status" value="1"/>
</dbReference>
<evidence type="ECO:0000313" key="7">
    <source>
        <dbReference type="EMBL" id="TLQ01433.1"/>
    </source>
</evidence>
<organism evidence="7 8">
    <name type="scientific">Nesterenkonia salmonea</name>
    <dbReference type="NCBI Taxonomy" id="1804987"/>
    <lineage>
        <taxon>Bacteria</taxon>
        <taxon>Bacillati</taxon>
        <taxon>Actinomycetota</taxon>
        <taxon>Actinomycetes</taxon>
        <taxon>Micrococcales</taxon>
        <taxon>Micrococcaceae</taxon>
        <taxon>Nesterenkonia</taxon>
    </lineage>
</organism>
<dbReference type="Gene3D" id="1.10.10.60">
    <property type="entry name" value="Homeodomain-like"/>
    <property type="match status" value="1"/>
</dbReference>